<sequence>MGVVFAKTPKGHDEIATKSGGLSPRVRRLLIFVDGKRSVEELRSMLPADDLQHTLGMLEEEGYIEFHDIAGIPPGAATPTTLPSITAFSELPSTLDPVRLQQARNFMINTLNAFVGSLGTSSLLDRLENAAGHSDLRVLYDDWYHAIVMSRDGKREAESLRGKLLNVI</sequence>
<accession>Q47B63</accession>
<gene>
    <name evidence="1" type="ordered locus">Daro_3188</name>
</gene>
<dbReference type="EMBL" id="CP000089">
    <property type="protein sequence ID" value="AAZ47918.1"/>
    <property type="molecule type" value="Genomic_DNA"/>
</dbReference>
<dbReference type="OrthoDB" id="5295681at2"/>
<organism evidence="1">
    <name type="scientific">Dechloromonas aromatica (strain RCB)</name>
    <dbReference type="NCBI Taxonomy" id="159087"/>
    <lineage>
        <taxon>Bacteria</taxon>
        <taxon>Pseudomonadati</taxon>
        <taxon>Pseudomonadota</taxon>
        <taxon>Betaproteobacteria</taxon>
        <taxon>Rhodocyclales</taxon>
        <taxon>Azonexaceae</taxon>
        <taxon>Dechloromonas</taxon>
    </lineage>
</organism>
<evidence type="ECO:0000313" key="1">
    <source>
        <dbReference type="EMBL" id="AAZ47918.1"/>
    </source>
</evidence>
<name>Q47B63_DECAR</name>
<dbReference type="AlphaFoldDB" id="Q47B63"/>
<proteinExistence type="predicted"/>
<protein>
    <submittedName>
        <fullName evidence="1">Uncharacterized protein</fullName>
    </submittedName>
</protein>
<dbReference type="eggNOG" id="ENOG5032VIR">
    <property type="taxonomic scope" value="Bacteria"/>
</dbReference>
<dbReference type="STRING" id="159087.Daro_3188"/>
<reference evidence="1" key="1">
    <citation type="submission" date="2005-08" db="EMBL/GenBank/DDBJ databases">
        <title>Complete sequence of Dechloromonas aromatica RCB.</title>
        <authorList>
            <person name="Salinero K.K."/>
            <person name="Copeland A."/>
            <person name="Lucas S."/>
            <person name="Lapidus A."/>
            <person name="Barry K."/>
            <person name="Detter J.C."/>
            <person name="Glavina T."/>
            <person name="Hammon N."/>
            <person name="Israni S."/>
            <person name="Pitluck S."/>
            <person name="Di Bartolo G."/>
            <person name="Trong S."/>
            <person name="Schmutz J."/>
            <person name="Larimer F."/>
            <person name="Land M."/>
            <person name="Ivanova N."/>
            <person name="Richardson P."/>
        </authorList>
    </citation>
    <scope>NUCLEOTIDE SEQUENCE</scope>
    <source>
        <strain evidence="1">RCB</strain>
    </source>
</reference>
<dbReference type="HOGENOM" id="CLU_1575317_0_0_4"/>
<dbReference type="KEGG" id="dar:Daro_3188"/>